<dbReference type="AlphaFoldDB" id="A0A1I5G651"/>
<organism evidence="1 2">
    <name type="scientific">Paenimyroides ummariense</name>
    <dbReference type="NCBI Taxonomy" id="913024"/>
    <lineage>
        <taxon>Bacteria</taxon>
        <taxon>Pseudomonadati</taxon>
        <taxon>Bacteroidota</taxon>
        <taxon>Flavobacteriia</taxon>
        <taxon>Flavobacteriales</taxon>
        <taxon>Flavobacteriaceae</taxon>
        <taxon>Paenimyroides</taxon>
    </lineage>
</organism>
<evidence type="ECO:0000313" key="1">
    <source>
        <dbReference type="EMBL" id="SFO31575.1"/>
    </source>
</evidence>
<name>A0A1I5G651_9FLAO</name>
<sequence>MKKVLALLMSCSLLLIGCKHDDVLENDQYLSHEETG</sequence>
<dbReference type="STRING" id="913024.SAMN05421741_13610"/>
<dbReference type="PROSITE" id="PS51257">
    <property type="entry name" value="PROKAR_LIPOPROTEIN"/>
    <property type="match status" value="1"/>
</dbReference>
<dbReference type="Proteomes" id="UP000199036">
    <property type="component" value="Unassembled WGS sequence"/>
</dbReference>
<evidence type="ECO:0000313" key="2">
    <source>
        <dbReference type="Proteomes" id="UP000199036"/>
    </source>
</evidence>
<reference evidence="2" key="1">
    <citation type="submission" date="2016-10" db="EMBL/GenBank/DDBJ databases">
        <authorList>
            <person name="Varghese N."/>
            <person name="Submissions S."/>
        </authorList>
    </citation>
    <scope>NUCLEOTIDE SEQUENCE [LARGE SCALE GENOMIC DNA]</scope>
    <source>
        <strain evidence="2">DS-12</strain>
    </source>
</reference>
<accession>A0A1I5G651</accession>
<keyword evidence="2" id="KW-1185">Reference proteome</keyword>
<dbReference type="EMBL" id="FOVI01000036">
    <property type="protein sequence ID" value="SFO31575.1"/>
    <property type="molecule type" value="Genomic_DNA"/>
</dbReference>
<proteinExistence type="predicted"/>
<evidence type="ECO:0008006" key="3">
    <source>
        <dbReference type="Google" id="ProtNLM"/>
    </source>
</evidence>
<protein>
    <recommendedName>
        <fullName evidence="3">Lipoprotein</fullName>
    </recommendedName>
</protein>
<gene>
    <name evidence="1" type="ORF">SAMN05421741_13610</name>
</gene>